<keyword evidence="3" id="KW-1185">Reference proteome</keyword>
<evidence type="ECO:0008006" key="4">
    <source>
        <dbReference type="Google" id="ProtNLM"/>
    </source>
</evidence>
<dbReference type="AlphaFoldDB" id="A0A1Y2B5K7"/>
<gene>
    <name evidence="2" type="ORF">LY90DRAFT_705547</name>
</gene>
<sequence>MSSMGNKYFKFICVILILFGINITGVVASDCDVFQNILPYMSEEFVQEYKSKLNCCDFNKEIIQCENENIVTLKFEYDNYNERNIKDIFNVLSNLQQLKSL</sequence>
<protein>
    <recommendedName>
        <fullName evidence="4">Transmembrane protein</fullName>
    </recommendedName>
</protein>
<feature type="signal peptide" evidence="1">
    <location>
        <begin position="1"/>
        <end position="28"/>
    </location>
</feature>
<evidence type="ECO:0000313" key="2">
    <source>
        <dbReference type="EMBL" id="ORY29385.1"/>
    </source>
</evidence>
<name>A0A1Y2B5K7_9FUNG</name>
<organism evidence="2 3">
    <name type="scientific">Neocallimastix californiae</name>
    <dbReference type="NCBI Taxonomy" id="1754190"/>
    <lineage>
        <taxon>Eukaryota</taxon>
        <taxon>Fungi</taxon>
        <taxon>Fungi incertae sedis</taxon>
        <taxon>Chytridiomycota</taxon>
        <taxon>Chytridiomycota incertae sedis</taxon>
        <taxon>Neocallimastigomycetes</taxon>
        <taxon>Neocallimastigales</taxon>
        <taxon>Neocallimastigaceae</taxon>
        <taxon>Neocallimastix</taxon>
    </lineage>
</organism>
<reference evidence="2 3" key="1">
    <citation type="submission" date="2016-08" db="EMBL/GenBank/DDBJ databases">
        <title>A Parts List for Fungal Cellulosomes Revealed by Comparative Genomics.</title>
        <authorList>
            <consortium name="DOE Joint Genome Institute"/>
            <person name="Haitjema C.H."/>
            <person name="Gilmore S.P."/>
            <person name="Henske J.K."/>
            <person name="Solomon K.V."/>
            <person name="De Groot R."/>
            <person name="Kuo A."/>
            <person name="Mondo S.J."/>
            <person name="Salamov A.A."/>
            <person name="Labutti K."/>
            <person name="Zhao Z."/>
            <person name="Chiniquy J."/>
            <person name="Barry K."/>
            <person name="Brewer H.M."/>
            <person name="Purvine S.O."/>
            <person name="Wright A.T."/>
            <person name="Boxma B."/>
            <person name="Van Alen T."/>
            <person name="Hackstein J.H."/>
            <person name="Baker S.E."/>
            <person name="Grigoriev I.V."/>
            <person name="O'Malley M.A."/>
        </authorList>
    </citation>
    <scope>NUCLEOTIDE SEQUENCE [LARGE SCALE GENOMIC DNA]</scope>
    <source>
        <strain evidence="2 3">G1</strain>
    </source>
</reference>
<feature type="chain" id="PRO_5012101471" description="Transmembrane protein" evidence="1">
    <location>
        <begin position="29"/>
        <end position="101"/>
    </location>
</feature>
<dbReference type="EMBL" id="MCOG01000180">
    <property type="protein sequence ID" value="ORY29385.1"/>
    <property type="molecule type" value="Genomic_DNA"/>
</dbReference>
<comment type="caution">
    <text evidence="2">The sequence shown here is derived from an EMBL/GenBank/DDBJ whole genome shotgun (WGS) entry which is preliminary data.</text>
</comment>
<keyword evidence="1" id="KW-0732">Signal</keyword>
<dbReference type="Proteomes" id="UP000193920">
    <property type="component" value="Unassembled WGS sequence"/>
</dbReference>
<proteinExistence type="predicted"/>
<evidence type="ECO:0000313" key="3">
    <source>
        <dbReference type="Proteomes" id="UP000193920"/>
    </source>
</evidence>
<accession>A0A1Y2B5K7</accession>
<evidence type="ECO:0000256" key="1">
    <source>
        <dbReference type="SAM" id="SignalP"/>
    </source>
</evidence>